<dbReference type="NCBIfam" id="TIGR02777">
    <property type="entry name" value="LigD_PE_dom"/>
    <property type="match status" value="1"/>
</dbReference>
<dbReference type="Pfam" id="PF13298">
    <property type="entry name" value="LigD_N"/>
    <property type="match status" value="1"/>
</dbReference>
<dbReference type="Gene3D" id="3.30.1490.70">
    <property type="match status" value="1"/>
</dbReference>
<evidence type="ECO:0000256" key="10">
    <source>
        <dbReference type="ARBA" id="ARBA00022801"/>
    </source>
</evidence>
<dbReference type="InterPro" id="IPR052171">
    <property type="entry name" value="NHEJ_LigD"/>
</dbReference>
<feature type="compositionally biased region" description="Basic and acidic residues" evidence="23">
    <location>
        <begin position="302"/>
        <end position="316"/>
    </location>
</feature>
<evidence type="ECO:0000256" key="5">
    <source>
        <dbReference type="ARBA" id="ARBA00022695"/>
    </source>
</evidence>
<dbReference type="InterPro" id="IPR014146">
    <property type="entry name" value="LigD_ligase_dom"/>
</dbReference>
<keyword evidence="3 25" id="KW-0436">Ligase</keyword>
<evidence type="ECO:0000256" key="21">
    <source>
        <dbReference type="ARBA" id="ARBA00049981"/>
    </source>
</evidence>
<dbReference type="PROSITE" id="PS00697">
    <property type="entry name" value="DNA_LIGASE_A1"/>
    <property type="match status" value="1"/>
</dbReference>
<dbReference type="SUPFAM" id="SSF56091">
    <property type="entry name" value="DNA ligase/mRNA capping enzyme, catalytic domain"/>
    <property type="match status" value="1"/>
</dbReference>
<proteinExistence type="inferred from homology"/>
<feature type="region of interest" description="Disordered" evidence="23">
    <location>
        <begin position="302"/>
        <end position="322"/>
    </location>
</feature>
<dbReference type="Gene3D" id="3.30.470.30">
    <property type="entry name" value="DNA ligase/mRNA capping enzyme"/>
    <property type="match status" value="1"/>
</dbReference>
<evidence type="ECO:0000313" key="25">
    <source>
        <dbReference type="EMBL" id="MDU0368258.1"/>
    </source>
</evidence>
<dbReference type="EC" id="6.5.1.1" evidence="2"/>
<evidence type="ECO:0000256" key="4">
    <source>
        <dbReference type="ARBA" id="ARBA00022679"/>
    </source>
</evidence>
<organism evidence="25 26">
    <name type="scientific">Microbacterium galbum</name>
    <dbReference type="NCBI Taxonomy" id="3075994"/>
    <lineage>
        <taxon>Bacteria</taxon>
        <taxon>Bacillati</taxon>
        <taxon>Actinomycetota</taxon>
        <taxon>Actinomycetes</taxon>
        <taxon>Micrococcales</taxon>
        <taxon>Microbacteriaceae</taxon>
        <taxon>Microbacterium</taxon>
    </lineage>
</organism>
<dbReference type="InterPro" id="IPR012310">
    <property type="entry name" value="DNA_ligase_ATP-dep_cent"/>
</dbReference>
<evidence type="ECO:0000256" key="17">
    <source>
        <dbReference type="ARBA" id="ARBA00023211"/>
    </source>
</evidence>
<dbReference type="PROSITE" id="PS50160">
    <property type="entry name" value="DNA_LIGASE_A3"/>
    <property type="match status" value="1"/>
</dbReference>
<evidence type="ECO:0000256" key="7">
    <source>
        <dbReference type="ARBA" id="ARBA00022723"/>
    </source>
</evidence>
<keyword evidence="15" id="KW-0233">DNA recombination</keyword>
<evidence type="ECO:0000256" key="11">
    <source>
        <dbReference type="ARBA" id="ARBA00022839"/>
    </source>
</evidence>
<name>A0ABU3TA80_9MICO</name>
<evidence type="ECO:0000256" key="9">
    <source>
        <dbReference type="ARBA" id="ARBA00022763"/>
    </source>
</evidence>
<keyword evidence="5" id="KW-0548">Nucleotidyltransferase</keyword>
<keyword evidence="4" id="KW-0808">Transferase</keyword>
<evidence type="ECO:0000256" key="16">
    <source>
        <dbReference type="ARBA" id="ARBA00023204"/>
    </source>
</evidence>
<evidence type="ECO:0000256" key="15">
    <source>
        <dbReference type="ARBA" id="ARBA00023172"/>
    </source>
</evidence>
<evidence type="ECO:0000256" key="8">
    <source>
        <dbReference type="ARBA" id="ARBA00022741"/>
    </source>
</evidence>
<dbReference type="InterPro" id="IPR033649">
    <property type="entry name" value="MtLigD_Pol-like"/>
</dbReference>
<dbReference type="InterPro" id="IPR014144">
    <property type="entry name" value="LigD_PE_domain"/>
</dbReference>
<evidence type="ECO:0000313" key="26">
    <source>
        <dbReference type="Proteomes" id="UP001263371"/>
    </source>
</evidence>
<evidence type="ECO:0000256" key="6">
    <source>
        <dbReference type="ARBA" id="ARBA00022722"/>
    </source>
</evidence>
<evidence type="ECO:0000256" key="22">
    <source>
        <dbReference type="ARBA" id="ARBA00049990"/>
    </source>
</evidence>
<comment type="similarity">
    <text evidence="21">In the C-terminal section; belongs to the ATP-dependent DNA ligase family.</text>
</comment>
<keyword evidence="10" id="KW-0378">Hydrolase</keyword>
<evidence type="ECO:0000256" key="18">
    <source>
        <dbReference type="ARBA" id="ARBA00023268"/>
    </source>
</evidence>
<dbReference type="Pfam" id="PF01068">
    <property type="entry name" value="DNA_ligase_A_M"/>
    <property type="match status" value="1"/>
</dbReference>
<dbReference type="SUPFAM" id="SSF50249">
    <property type="entry name" value="Nucleic acid-binding proteins"/>
    <property type="match status" value="1"/>
</dbReference>
<dbReference type="GO" id="GO:0003910">
    <property type="term" value="F:DNA ligase (ATP) activity"/>
    <property type="evidence" value="ECO:0007669"/>
    <property type="project" value="UniProtKB-EC"/>
</dbReference>
<keyword evidence="11" id="KW-0269">Exonuclease</keyword>
<dbReference type="Gene3D" id="3.90.920.10">
    <property type="entry name" value="DNA primase, PRIM domain"/>
    <property type="match status" value="1"/>
</dbReference>
<evidence type="ECO:0000256" key="23">
    <source>
        <dbReference type="SAM" id="MobiDB-lite"/>
    </source>
</evidence>
<evidence type="ECO:0000256" key="14">
    <source>
        <dbReference type="ARBA" id="ARBA00023125"/>
    </source>
</evidence>
<keyword evidence="9" id="KW-0227">DNA damage</keyword>
<comment type="catalytic activity">
    <reaction evidence="20">
        <text>ATP + (deoxyribonucleotide)n-3'-hydroxyl + 5'-phospho-(deoxyribonucleotide)m = (deoxyribonucleotide)n+m + AMP + diphosphate.</text>
        <dbReference type="EC" id="6.5.1.1"/>
    </reaction>
</comment>
<evidence type="ECO:0000256" key="3">
    <source>
        <dbReference type="ARBA" id="ARBA00022598"/>
    </source>
</evidence>
<reference evidence="25 26" key="1">
    <citation type="submission" date="2023-09" db="EMBL/GenBank/DDBJ databases">
        <title>Microbacterium fusihabitans sp. nov., Microbacterium phycihabitans sp. nov., and Microbacterium cervinum sp. nov., isolated from dried seaweeds of beach.</title>
        <authorList>
            <person name="Lee S.D."/>
        </authorList>
    </citation>
    <scope>NUCLEOTIDE SEQUENCE [LARGE SCALE GENOMIC DNA]</scope>
    <source>
        <strain evidence="25 26">KSW4-17</strain>
    </source>
</reference>
<keyword evidence="6" id="KW-0540">Nuclease</keyword>
<keyword evidence="18" id="KW-0511">Multifunctional enzyme</keyword>
<dbReference type="CDD" id="cd04863">
    <property type="entry name" value="MtLigD_Pol_like"/>
    <property type="match status" value="1"/>
</dbReference>
<accession>A0ABU3TA80</accession>
<evidence type="ECO:0000256" key="19">
    <source>
        <dbReference type="ARBA" id="ARBA00029943"/>
    </source>
</evidence>
<keyword evidence="26" id="KW-1185">Reference proteome</keyword>
<dbReference type="Pfam" id="PF04679">
    <property type="entry name" value="DNA_ligase_A_C"/>
    <property type="match status" value="1"/>
</dbReference>
<evidence type="ECO:0000256" key="1">
    <source>
        <dbReference type="ARBA" id="ARBA00001936"/>
    </source>
</evidence>
<dbReference type="EMBL" id="JAWDIS010000003">
    <property type="protein sequence ID" value="MDU0368258.1"/>
    <property type="molecule type" value="Genomic_DNA"/>
</dbReference>
<comment type="cofactor">
    <cofactor evidence="1">
        <name>Mn(2+)</name>
        <dbReference type="ChEBI" id="CHEBI:29035"/>
    </cofactor>
</comment>
<dbReference type="CDD" id="cd07971">
    <property type="entry name" value="OBF_DNA_ligase_LigD"/>
    <property type="match status" value="1"/>
</dbReference>
<dbReference type="Pfam" id="PF21686">
    <property type="entry name" value="LigD_Prim-Pol"/>
    <property type="match status" value="1"/>
</dbReference>
<keyword evidence="7" id="KW-0479">Metal-binding</keyword>
<dbReference type="Gene3D" id="2.40.50.140">
    <property type="entry name" value="Nucleic acid-binding proteins"/>
    <property type="match status" value="1"/>
</dbReference>
<dbReference type="PANTHER" id="PTHR42705">
    <property type="entry name" value="BIFUNCTIONAL NON-HOMOLOGOUS END JOINING PROTEIN LIGD"/>
    <property type="match status" value="1"/>
</dbReference>
<keyword evidence="16" id="KW-0234">DNA repair</keyword>
<dbReference type="RefSeq" id="WP_315995439.1">
    <property type="nucleotide sequence ID" value="NZ_JAWDIS010000003.1"/>
</dbReference>
<evidence type="ECO:0000256" key="13">
    <source>
        <dbReference type="ARBA" id="ARBA00022932"/>
    </source>
</evidence>
<sequence>MTEQTVRIDGRRLRLSNLDKVLYPETGTTKGEVIDYYSRIAPLLLPHVADRPLTRKRWPDGVGTASAPGEPFFAKALEPGAPAWVRRFPIDHSSGAKDYPLVDDLPTLVYLAQVASLELHVPQWRFSSEGERQNPDRLVLDLDPGPGTGLAECAEVARWARAILTDMGLDPLPVTSGSKGIHLYARLDGRQSSDAASAVAKELARAIEADHPELVVSQMSKAARPGKVFIDWSQNNGSKTTIAPYSLRGRTQPFVAAPRTWAELDDPELRHLLFTEVLDRPEDPLAPVDEVHGPLRAYIAKRSADRTPEPVPEHPHGAPRGEGAPRFVIQEHHASRLHWDLRLERDGVLVSWAVPKGVPPTTAKNSLAVMTEDHPMQYLDFAGEIPRGEYGAGTMTVWDTGTYALEKWRDDEVIATLTGREGGPLGRVRLALIRTEGRGEKSQWLLHRMKTDADGHPQNEGAPVVARDRAAPAPSPVAADAVIGRSASDTPVAADLRPMLATSATPGIARAAAARWGGTPWVEMKWDGIRGLGVWDGERLRLRSRNGNDLTAAYPELSAVDLHLGPQHAVFDGEIVALDDTGRPSFPLLQKRMNLAQPREIEREAARTPVHLYLFDVLSVGVRDVASLPLAQRREVLEDLAAAAGAPIVVPPVFDDVDAAVSTSERFGLEGVVVKDPGSTYRRGARSEQWLKVKHSRTQEVVIGGIRPGKGNRAGTIGSLLVGVPSTDGLRYAGRVGSGFSEQTLARLRGLLEPLRSEIDPFVGVPAADARDALWVRPELMGEVEFAEFTPGGILRQARWRGLRPDKSPEEVVREV</sequence>
<dbReference type="NCBIfam" id="TIGR02779">
    <property type="entry name" value="NHEJ_ligase_lig"/>
    <property type="match status" value="1"/>
</dbReference>
<dbReference type="InterPro" id="IPR012309">
    <property type="entry name" value="DNA_ligase_ATP-dep_C"/>
</dbReference>
<dbReference type="InterPro" id="IPR016059">
    <property type="entry name" value="DNA_ligase_ATP-dep_CS"/>
</dbReference>
<dbReference type="PANTHER" id="PTHR42705:SF2">
    <property type="entry name" value="BIFUNCTIONAL NON-HOMOLOGOUS END JOINING PROTEIN LIGD"/>
    <property type="match status" value="1"/>
</dbReference>
<dbReference type="NCBIfam" id="NF007210">
    <property type="entry name" value="PRK09632.1"/>
    <property type="match status" value="1"/>
</dbReference>
<keyword evidence="14" id="KW-0238">DNA-binding</keyword>
<feature type="domain" description="ATP-dependent DNA ligase family profile" evidence="24">
    <location>
        <begin position="603"/>
        <end position="726"/>
    </location>
</feature>
<evidence type="ECO:0000256" key="20">
    <source>
        <dbReference type="ARBA" id="ARBA00034003"/>
    </source>
</evidence>
<dbReference type="Proteomes" id="UP001263371">
    <property type="component" value="Unassembled WGS sequence"/>
</dbReference>
<dbReference type="InterPro" id="IPR014145">
    <property type="entry name" value="LigD_pol_dom"/>
</dbReference>
<keyword evidence="13" id="KW-0239">DNA-directed DNA polymerase</keyword>
<protein>
    <recommendedName>
        <fullName evidence="2">DNA ligase (ATP)</fullName>
        <ecNumber evidence="2">6.5.1.1</ecNumber>
    </recommendedName>
    <alternativeName>
        <fullName evidence="19">NHEJ DNA polymerase</fullName>
    </alternativeName>
</protein>
<keyword evidence="8" id="KW-0547">Nucleotide-binding</keyword>
<dbReference type="CDD" id="cd07906">
    <property type="entry name" value="Adenylation_DNA_ligase_LigD_LigC"/>
    <property type="match status" value="1"/>
</dbReference>
<evidence type="ECO:0000256" key="12">
    <source>
        <dbReference type="ARBA" id="ARBA00022840"/>
    </source>
</evidence>
<evidence type="ECO:0000259" key="24">
    <source>
        <dbReference type="PROSITE" id="PS50160"/>
    </source>
</evidence>
<keyword evidence="12" id="KW-0067">ATP-binding</keyword>
<gene>
    <name evidence="25" type="ORF">RWH45_13620</name>
</gene>
<comment type="similarity">
    <text evidence="22">In the N-terminal section; belongs to the LigD polymerase family.</text>
</comment>
<keyword evidence="17" id="KW-0464">Manganese</keyword>
<evidence type="ECO:0000256" key="2">
    <source>
        <dbReference type="ARBA" id="ARBA00012727"/>
    </source>
</evidence>
<comment type="caution">
    <text evidence="25">The sequence shown here is derived from an EMBL/GenBank/DDBJ whole genome shotgun (WGS) entry which is preliminary data.</text>
</comment>
<dbReference type="NCBIfam" id="TIGR02778">
    <property type="entry name" value="ligD_pol"/>
    <property type="match status" value="1"/>
</dbReference>
<dbReference type="InterPro" id="IPR012340">
    <property type="entry name" value="NA-bd_OB-fold"/>
</dbReference>